<comment type="caution">
    <text evidence="1">The sequence shown here is derived from an EMBL/GenBank/DDBJ whole genome shotgun (WGS) entry which is preliminary data.</text>
</comment>
<proteinExistence type="predicted"/>
<name>A0A8J2NMA6_9HEXA</name>
<sequence length="18" mass="1914">MKAKSESQTNGLLLEGAH</sequence>
<keyword evidence="2" id="KW-1185">Reference proteome</keyword>
<dbReference type="AlphaFoldDB" id="A0A8J2NMA6"/>
<accession>A0A8J2NMA6</accession>
<evidence type="ECO:0000313" key="1">
    <source>
        <dbReference type="EMBL" id="CAG7704379.1"/>
    </source>
</evidence>
<feature type="non-terminal residue" evidence="1">
    <location>
        <position position="1"/>
    </location>
</feature>
<organism evidence="1 2">
    <name type="scientific">Allacma fusca</name>
    <dbReference type="NCBI Taxonomy" id="39272"/>
    <lineage>
        <taxon>Eukaryota</taxon>
        <taxon>Metazoa</taxon>
        <taxon>Ecdysozoa</taxon>
        <taxon>Arthropoda</taxon>
        <taxon>Hexapoda</taxon>
        <taxon>Collembola</taxon>
        <taxon>Symphypleona</taxon>
        <taxon>Sminthuridae</taxon>
        <taxon>Allacma</taxon>
    </lineage>
</organism>
<dbReference type="Proteomes" id="UP000708208">
    <property type="component" value="Unassembled WGS sequence"/>
</dbReference>
<protein>
    <submittedName>
        <fullName evidence="1">Uncharacterized protein</fullName>
    </submittedName>
</protein>
<dbReference type="EMBL" id="CAJVCH010028570">
    <property type="protein sequence ID" value="CAG7704379.1"/>
    <property type="molecule type" value="Genomic_DNA"/>
</dbReference>
<gene>
    <name evidence="1" type="ORF">AFUS01_LOCUS4575</name>
</gene>
<reference evidence="1" key="1">
    <citation type="submission" date="2021-06" db="EMBL/GenBank/DDBJ databases">
        <authorList>
            <person name="Hodson N. C."/>
            <person name="Mongue J. A."/>
            <person name="Jaron S. K."/>
        </authorList>
    </citation>
    <scope>NUCLEOTIDE SEQUENCE</scope>
</reference>
<evidence type="ECO:0000313" key="2">
    <source>
        <dbReference type="Proteomes" id="UP000708208"/>
    </source>
</evidence>